<protein>
    <submittedName>
        <fullName evidence="1">Uncharacterized protein</fullName>
    </submittedName>
</protein>
<dbReference type="EMBL" id="MT141612">
    <property type="protein sequence ID" value="QJA68384.1"/>
    <property type="molecule type" value="Genomic_DNA"/>
</dbReference>
<accession>A0A6M3JEA5</accession>
<sequence>MLPGPDESCKDTWSTDECNNWGEEVKGNVATAKNNQACEMVFGMVEKRLLSR</sequence>
<dbReference type="EMBL" id="MT143313">
    <property type="protein sequence ID" value="QJA95428.1"/>
    <property type="molecule type" value="Genomic_DNA"/>
</dbReference>
<name>A0A6M3JEA5_9ZZZZ</name>
<proteinExistence type="predicted"/>
<reference evidence="1" key="1">
    <citation type="submission" date="2020-03" db="EMBL/GenBank/DDBJ databases">
        <title>The deep terrestrial virosphere.</title>
        <authorList>
            <person name="Holmfeldt K."/>
            <person name="Nilsson E."/>
            <person name="Simone D."/>
            <person name="Lopez-Fernandez M."/>
            <person name="Wu X."/>
            <person name="de Brujin I."/>
            <person name="Lundin D."/>
            <person name="Andersson A."/>
            <person name="Bertilsson S."/>
            <person name="Dopson M."/>
        </authorList>
    </citation>
    <scope>NUCLEOTIDE SEQUENCE</scope>
    <source>
        <strain evidence="1">MM415A06905</strain>
        <strain evidence="2">MM415B05390</strain>
    </source>
</reference>
<gene>
    <name evidence="1" type="ORF">MM415A06905_0006</name>
    <name evidence="2" type="ORF">MM415B05390_0011</name>
</gene>
<evidence type="ECO:0000313" key="2">
    <source>
        <dbReference type="EMBL" id="QJA95428.1"/>
    </source>
</evidence>
<dbReference type="AlphaFoldDB" id="A0A6M3JEA5"/>
<evidence type="ECO:0000313" key="1">
    <source>
        <dbReference type="EMBL" id="QJA68384.1"/>
    </source>
</evidence>
<organism evidence="1">
    <name type="scientific">viral metagenome</name>
    <dbReference type="NCBI Taxonomy" id="1070528"/>
    <lineage>
        <taxon>unclassified sequences</taxon>
        <taxon>metagenomes</taxon>
        <taxon>organismal metagenomes</taxon>
    </lineage>
</organism>